<keyword evidence="4 15" id="KW-0723">Serine/threonine-protein kinase</keyword>
<dbReference type="CDD" id="cd07840">
    <property type="entry name" value="STKc_CDK9_like"/>
    <property type="match status" value="1"/>
</dbReference>
<evidence type="ECO:0000256" key="8">
    <source>
        <dbReference type="ARBA" id="ARBA00022840"/>
    </source>
</evidence>
<dbReference type="Gene3D" id="3.30.200.20">
    <property type="entry name" value="Phosphorylase Kinase, domain 1"/>
    <property type="match status" value="1"/>
</dbReference>
<evidence type="ECO:0000313" key="19">
    <source>
        <dbReference type="Proteomes" id="UP001165063"/>
    </source>
</evidence>
<reference evidence="18" key="1">
    <citation type="submission" date="2023-04" db="EMBL/GenBank/DDBJ databases">
        <title>Ambrosiozyma monospora NBRC 1965.</title>
        <authorList>
            <person name="Ichikawa N."/>
            <person name="Sato H."/>
            <person name="Tonouchi N."/>
        </authorList>
    </citation>
    <scope>NUCLEOTIDE SEQUENCE</scope>
    <source>
        <strain evidence="18">NBRC 1965</strain>
    </source>
</reference>
<dbReference type="EC" id="2.7.11.22" evidence="3"/>
<dbReference type="InterPro" id="IPR011009">
    <property type="entry name" value="Kinase-like_dom_sf"/>
</dbReference>
<evidence type="ECO:0000256" key="2">
    <source>
        <dbReference type="ARBA" id="ARBA00012409"/>
    </source>
</evidence>
<comment type="catalytic activity">
    <reaction evidence="11">
        <text>L-seryl-[protein] + ATP = O-phospho-L-seryl-[protein] + ADP + H(+)</text>
        <dbReference type="Rhea" id="RHEA:17989"/>
        <dbReference type="Rhea" id="RHEA-COMP:9863"/>
        <dbReference type="Rhea" id="RHEA-COMP:11604"/>
        <dbReference type="ChEBI" id="CHEBI:15378"/>
        <dbReference type="ChEBI" id="CHEBI:29999"/>
        <dbReference type="ChEBI" id="CHEBI:30616"/>
        <dbReference type="ChEBI" id="CHEBI:83421"/>
        <dbReference type="ChEBI" id="CHEBI:456216"/>
        <dbReference type="EC" id="2.7.11.22"/>
    </reaction>
</comment>
<dbReference type="InterPro" id="IPR000719">
    <property type="entry name" value="Prot_kinase_dom"/>
</dbReference>
<dbReference type="EMBL" id="BSXU01001940">
    <property type="protein sequence ID" value="GMG32598.1"/>
    <property type="molecule type" value="Genomic_DNA"/>
</dbReference>
<organism evidence="18 19">
    <name type="scientific">Ambrosiozyma monospora</name>
    <name type="common">Yeast</name>
    <name type="synonym">Endomycopsis monosporus</name>
    <dbReference type="NCBI Taxonomy" id="43982"/>
    <lineage>
        <taxon>Eukaryota</taxon>
        <taxon>Fungi</taxon>
        <taxon>Dikarya</taxon>
        <taxon>Ascomycota</taxon>
        <taxon>Saccharomycotina</taxon>
        <taxon>Pichiomycetes</taxon>
        <taxon>Pichiales</taxon>
        <taxon>Pichiaceae</taxon>
        <taxon>Ambrosiozyma</taxon>
    </lineage>
</organism>
<dbReference type="GO" id="GO:0005524">
    <property type="term" value="F:ATP binding"/>
    <property type="evidence" value="ECO:0007669"/>
    <property type="project" value="UniProtKB-UniRule"/>
</dbReference>
<evidence type="ECO:0000256" key="4">
    <source>
        <dbReference type="ARBA" id="ARBA00022527"/>
    </source>
</evidence>
<feature type="compositionally biased region" description="Polar residues" evidence="16">
    <location>
        <begin position="45"/>
        <end position="60"/>
    </location>
</feature>
<dbReference type="PANTHER" id="PTHR24056:SF546">
    <property type="entry name" value="CYCLIN-DEPENDENT KINASE 12"/>
    <property type="match status" value="1"/>
</dbReference>
<keyword evidence="19" id="KW-1185">Reference proteome</keyword>
<proteinExistence type="inferred from homology"/>
<accession>A0A9W6YWZ7</accession>
<keyword evidence="6 14" id="KW-0547">Nucleotide-binding</keyword>
<feature type="compositionally biased region" description="Low complexity" evidence="16">
    <location>
        <begin position="87"/>
        <end position="100"/>
    </location>
</feature>
<sequence length="449" mass="51832">MDKHRGYSTARPNSSSYSRYHNDERFRTSSSRYHDTYSPLKRQKTQPSSSETQTNASRNTTKPKPKPVIKPDLKFKLPTGPKATRLSLPSAPSSSKSSSPEKYIEFMKKIEIVGPIHERIQQVGQGTYGKVYKARNKITGELVALKKLKLETEKEGFPITANREVSLLQSFDHPNIAGLDEMMVEKNQVYMVFPYMNHDLSGLLQQSDIKITDAEKKNIFKQLLKGIEYLHKKRVIHRDIKGSNILIDTKGVLKITDFGLARTMKDINTKVKSPNYTNRVITLWYRPPEILLGSTDYGREIDIWGIGCLLLELFTRHPVFQGANDEIDQLLKIYNIMGTVSVDDWPEADKLPWFEMLRPNVHCPSRFKQFFGHKLTPHCFDLAEKLLSMNPHKRITATSALRHPYFLEEPRESPLMFLQTVKGEWHEFEAKKKRRQLKEAARQKAEAQM</sequence>
<dbReference type="OrthoDB" id="204883at2759"/>
<dbReference type="SMART" id="SM00220">
    <property type="entry name" value="S_TKc"/>
    <property type="match status" value="1"/>
</dbReference>
<dbReference type="EC" id="2.7.11.23" evidence="2"/>
<evidence type="ECO:0000256" key="11">
    <source>
        <dbReference type="ARBA" id="ARBA00048367"/>
    </source>
</evidence>
<dbReference type="FunFam" id="3.30.200.20:FF:000927">
    <property type="entry name" value="Cyclin-dependent kinase 2"/>
    <property type="match status" value="1"/>
</dbReference>
<dbReference type="GO" id="GO:0032968">
    <property type="term" value="P:positive regulation of transcription elongation by RNA polymerase II"/>
    <property type="evidence" value="ECO:0007669"/>
    <property type="project" value="TreeGrafter"/>
</dbReference>
<keyword evidence="8 14" id="KW-0067">ATP-binding</keyword>
<keyword evidence="5" id="KW-0808">Transferase</keyword>
<evidence type="ECO:0000256" key="7">
    <source>
        <dbReference type="ARBA" id="ARBA00022777"/>
    </source>
</evidence>
<evidence type="ECO:0000256" key="12">
    <source>
        <dbReference type="ARBA" id="ARBA00049280"/>
    </source>
</evidence>
<dbReference type="PROSITE" id="PS00108">
    <property type="entry name" value="PROTEIN_KINASE_ST"/>
    <property type="match status" value="1"/>
</dbReference>
<evidence type="ECO:0000259" key="17">
    <source>
        <dbReference type="PROSITE" id="PS50011"/>
    </source>
</evidence>
<dbReference type="PROSITE" id="PS50011">
    <property type="entry name" value="PROTEIN_KINASE_DOM"/>
    <property type="match status" value="1"/>
</dbReference>
<comment type="similarity">
    <text evidence="1">Belongs to the protein kinase superfamily. CMGC Ser/Thr protein kinase family. CDC2/CDKX subfamily.</text>
</comment>
<dbReference type="SUPFAM" id="SSF56112">
    <property type="entry name" value="Protein kinase-like (PK-like)"/>
    <property type="match status" value="1"/>
</dbReference>
<dbReference type="GO" id="GO:0030332">
    <property type="term" value="F:cyclin binding"/>
    <property type="evidence" value="ECO:0007669"/>
    <property type="project" value="TreeGrafter"/>
</dbReference>
<dbReference type="InterPro" id="IPR017441">
    <property type="entry name" value="Protein_kinase_ATP_BS"/>
</dbReference>
<evidence type="ECO:0000256" key="13">
    <source>
        <dbReference type="ARBA" id="ARBA00073250"/>
    </source>
</evidence>
<dbReference type="Gene3D" id="1.10.510.10">
    <property type="entry name" value="Transferase(Phosphotransferase) domain 1"/>
    <property type="match status" value="1"/>
</dbReference>
<gene>
    <name evidence="18" type="ORF">Amon01_000415500</name>
</gene>
<evidence type="ECO:0000256" key="16">
    <source>
        <dbReference type="SAM" id="MobiDB-lite"/>
    </source>
</evidence>
<keyword evidence="7" id="KW-0418">Kinase</keyword>
<evidence type="ECO:0000256" key="10">
    <source>
        <dbReference type="ARBA" id="ARBA00047811"/>
    </source>
</evidence>
<dbReference type="GO" id="GO:0004693">
    <property type="term" value="F:cyclin-dependent protein serine/threonine kinase activity"/>
    <property type="evidence" value="ECO:0007669"/>
    <property type="project" value="UniProtKB-EC"/>
</dbReference>
<dbReference type="GO" id="GO:0030447">
    <property type="term" value="P:filamentous growth"/>
    <property type="evidence" value="ECO:0007669"/>
    <property type="project" value="UniProtKB-ARBA"/>
</dbReference>
<dbReference type="PANTHER" id="PTHR24056">
    <property type="entry name" value="CELL DIVISION PROTEIN KINASE"/>
    <property type="match status" value="1"/>
</dbReference>
<evidence type="ECO:0000256" key="14">
    <source>
        <dbReference type="PROSITE-ProRule" id="PRU10141"/>
    </source>
</evidence>
<comment type="catalytic activity">
    <reaction evidence="10">
        <text>L-threonyl-[protein] + ATP = O-phospho-L-threonyl-[protein] + ADP + H(+)</text>
        <dbReference type="Rhea" id="RHEA:46608"/>
        <dbReference type="Rhea" id="RHEA-COMP:11060"/>
        <dbReference type="Rhea" id="RHEA-COMP:11605"/>
        <dbReference type="ChEBI" id="CHEBI:15378"/>
        <dbReference type="ChEBI" id="CHEBI:30013"/>
        <dbReference type="ChEBI" id="CHEBI:30616"/>
        <dbReference type="ChEBI" id="CHEBI:61977"/>
        <dbReference type="ChEBI" id="CHEBI:456216"/>
        <dbReference type="EC" id="2.7.11.22"/>
    </reaction>
</comment>
<dbReference type="InterPro" id="IPR050108">
    <property type="entry name" value="CDK"/>
</dbReference>
<protein>
    <recommendedName>
        <fullName evidence="9">Serine/threonine-protein kinase BUR1</fullName>
        <ecNumber evidence="3">2.7.11.22</ecNumber>
        <ecNumber evidence="2">2.7.11.23</ecNumber>
    </recommendedName>
    <alternativeName>
        <fullName evidence="13">Serine/threonine-protein kinase bur1</fullName>
    </alternativeName>
</protein>
<feature type="domain" description="Protein kinase" evidence="17">
    <location>
        <begin position="117"/>
        <end position="406"/>
    </location>
</feature>
<evidence type="ECO:0000256" key="15">
    <source>
        <dbReference type="RuleBase" id="RU000304"/>
    </source>
</evidence>
<evidence type="ECO:0000256" key="3">
    <source>
        <dbReference type="ARBA" id="ARBA00012425"/>
    </source>
</evidence>
<dbReference type="PROSITE" id="PS00107">
    <property type="entry name" value="PROTEIN_KINASE_ATP"/>
    <property type="match status" value="1"/>
</dbReference>
<comment type="catalytic activity">
    <reaction evidence="12">
        <text>[DNA-directed RNA polymerase] + ATP = phospho-[DNA-directed RNA polymerase] + ADP + H(+)</text>
        <dbReference type="Rhea" id="RHEA:10216"/>
        <dbReference type="Rhea" id="RHEA-COMP:11321"/>
        <dbReference type="Rhea" id="RHEA-COMP:11322"/>
        <dbReference type="ChEBI" id="CHEBI:15378"/>
        <dbReference type="ChEBI" id="CHEBI:30616"/>
        <dbReference type="ChEBI" id="CHEBI:43176"/>
        <dbReference type="ChEBI" id="CHEBI:68546"/>
        <dbReference type="ChEBI" id="CHEBI:456216"/>
        <dbReference type="EC" id="2.7.11.23"/>
    </reaction>
</comment>
<dbReference type="FunFam" id="1.10.510.10:FF:000415">
    <property type="entry name" value="CMGC/CDK/CRK7 protein kinase, variant"/>
    <property type="match status" value="1"/>
</dbReference>
<evidence type="ECO:0000313" key="18">
    <source>
        <dbReference type="EMBL" id="GMG32598.1"/>
    </source>
</evidence>
<dbReference type="GO" id="GO:0008024">
    <property type="term" value="C:cyclin/CDK positive transcription elongation factor complex"/>
    <property type="evidence" value="ECO:0007669"/>
    <property type="project" value="TreeGrafter"/>
</dbReference>
<feature type="binding site" evidence="14">
    <location>
        <position position="146"/>
    </location>
    <ligand>
        <name>ATP</name>
        <dbReference type="ChEBI" id="CHEBI:30616"/>
    </ligand>
</feature>
<feature type="compositionally biased region" description="Basic and acidic residues" evidence="16">
    <location>
        <begin position="20"/>
        <end position="35"/>
    </location>
</feature>
<dbReference type="AlphaFoldDB" id="A0A9W6YWZ7"/>
<feature type="compositionally biased region" description="Polar residues" evidence="16">
    <location>
        <begin position="10"/>
        <end position="19"/>
    </location>
</feature>
<dbReference type="Pfam" id="PF00069">
    <property type="entry name" value="Pkinase"/>
    <property type="match status" value="1"/>
</dbReference>
<evidence type="ECO:0000256" key="1">
    <source>
        <dbReference type="ARBA" id="ARBA00006485"/>
    </source>
</evidence>
<dbReference type="Proteomes" id="UP001165063">
    <property type="component" value="Unassembled WGS sequence"/>
</dbReference>
<dbReference type="InterPro" id="IPR008271">
    <property type="entry name" value="Ser/Thr_kinase_AS"/>
</dbReference>
<name>A0A9W6YWZ7_AMBMO</name>
<evidence type="ECO:0000256" key="5">
    <source>
        <dbReference type="ARBA" id="ARBA00022679"/>
    </source>
</evidence>
<comment type="caution">
    <text evidence="18">The sequence shown here is derived from an EMBL/GenBank/DDBJ whole genome shotgun (WGS) entry which is preliminary data.</text>
</comment>
<evidence type="ECO:0000256" key="6">
    <source>
        <dbReference type="ARBA" id="ARBA00022741"/>
    </source>
</evidence>
<dbReference type="GO" id="GO:0008353">
    <property type="term" value="F:RNA polymerase II CTD heptapeptide repeat kinase activity"/>
    <property type="evidence" value="ECO:0007669"/>
    <property type="project" value="UniProtKB-EC"/>
</dbReference>
<evidence type="ECO:0000256" key="9">
    <source>
        <dbReference type="ARBA" id="ARBA00041018"/>
    </source>
</evidence>
<feature type="region of interest" description="Disordered" evidence="16">
    <location>
        <begin position="1"/>
        <end position="100"/>
    </location>
</feature>